<comment type="caution">
    <text evidence="2">The sequence shown here is derived from an EMBL/GenBank/DDBJ whole genome shotgun (WGS) entry which is preliminary data.</text>
</comment>
<evidence type="ECO:0000313" key="3">
    <source>
        <dbReference type="Proteomes" id="UP000002171"/>
    </source>
</evidence>
<dbReference type="OrthoDB" id="9806380at2"/>
<dbReference type="EMBL" id="AAOW01000027">
    <property type="protein sequence ID" value="EAR59960.1"/>
    <property type="molecule type" value="Genomic_DNA"/>
</dbReference>
<dbReference type="SUPFAM" id="SSF54909">
    <property type="entry name" value="Dimeric alpha+beta barrel"/>
    <property type="match status" value="1"/>
</dbReference>
<dbReference type="InterPro" id="IPR011008">
    <property type="entry name" value="Dimeric_a/b-barrel"/>
</dbReference>
<proteinExistence type="predicted"/>
<dbReference type="Proteomes" id="UP000002171">
    <property type="component" value="Unassembled WGS sequence"/>
</dbReference>
<dbReference type="InterPro" id="IPR010753">
    <property type="entry name" value="DUF1330"/>
</dbReference>
<dbReference type="Gene3D" id="3.30.70.100">
    <property type="match status" value="1"/>
</dbReference>
<name>A0A7U8C4H4_NEPCE</name>
<dbReference type="Pfam" id="PF07045">
    <property type="entry name" value="DUF1330"/>
    <property type="match status" value="1"/>
</dbReference>
<feature type="domain" description="DUF1330" evidence="1">
    <location>
        <begin position="3"/>
        <end position="93"/>
    </location>
</feature>
<sequence length="94" mass="10378">MSSYIVVESNVLDSEKLAQYSQLAAPTVAKFGGRFIAKGPAQALHGDQAYVAKAVIEFATEQQAKDWYHSEDYQALIELRNQALDSRFQLVAGL</sequence>
<accession>A0A7U8C4H4</accession>
<evidence type="ECO:0000313" key="2">
    <source>
        <dbReference type="EMBL" id="EAR59960.1"/>
    </source>
</evidence>
<dbReference type="AlphaFoldDB" id="A0A7U8C4H4"/>
<dbReference type="PANTHER" id="PTHR41521">
    <property type="match status" value="1"/>
</dbReference>
<protein>
    <recommendedName>
        <fullName evidence="1">DUF1330 domain-containing protein</fullName>
    </recommendedName>
</protein>
<gene>
    <name evidence="2" type="ORF">MED92_02611</name>
</gene>
<organism evidence="2 3">
    <name type="scientific">Neptuniibacter caesariensis</name>
    <dbReference type="NCBI Taxonomy" id="207954"/>
    <lineage>
        <taxon>Bacteria</taxon>
        <taxon>Pseudomonadati</taxon>
        <taxon>Pseudomonadota</taxon>
        <taxon>Gammaproteobacteria</taxon>
        <taxon>Oceanospirillales</taxon>
        <taxon>Oceanospirillaceae</taxon>
        <taxon>Neptuniibacter</taxon>
    </lineage>
</organism>
<keyword evidence="3" id="KW-1185">Reference proteome</keyword>
<dbReference type="PANTHER" id="PTHR41521:SF4">
    <property type="entry name" value="BLR0684 PROTEIN"/>
    <property type="match status" value="1"/>
</dbReference>
<reference evidence="2 3" key="1">
    <citation type="submission" date="2006-02" db="EMBL/GenBank/DDBJ databases">
        <authorList>
            <person name="Pinhassi J."/>
            <person name="Pedros-Alio C."/>
            <person name="Ferriera S."/>
            <person name="Johnson J."/>
            <person name="Kravitz S."/>
            <person name="Halpern A."/>
            <person name="Remington K."/>
            <person name="Beeson K."/>
            <person name="Tran B."/>
            <person name="Rogers Y.-H."/>
            <person name="Friedman R."/>
            <person name="Venter J.C."/>
        </authorList>
    </citation>
    <scope>NUCLEOTIDE SEQUENCE [LARGE SCALE GENOMIC DNA]</scope>
    <source>
        <strain evidence="2 3">MED92</strain>
    </source>
</reference>
<evidence type="ECO:0000259" key="1">
    <source>
        <dbReference type="Pfam" id="PF07045"/>
    </source>
</evidence>
<dbReference type="RefSeq" id="WP_007022548.1">
    <property type="nucleotide sequence ID" value="NZ_CH724127.1"/>
</dbReference>